<dbReference type="Proteomes" id="UP000004001">
    <property type="component" value="Unassembled WGS sequence"/>
</dbReference>
<evidence type="ECO:0000313" key="1">
    <source>
        <dbReference type="EMBL" id="EFA98185.1"/>
    </source>
</evidence>
<evidence type="ECO:0000313" key="2">
    <source>
        <dbReference type="Proteomes" id="UP000004001"/>
    </source>
</evidence>
<dbReference type="RefSeq" id="WP_008122679.1">
    <property type="nucleotide sequence ID" value="NZ_ADEF01000013.1"/>
</dbReference>
<sequence>MDKDKQLELDIADTIIDRPKGFSVGRRHFYLYPITLGKMYLQQRVVENLELNTELLKLSPYMEVLRLVETKKEDCCLLLAYHTLQTKKDVLNNRIVTIRKNIFLREMENEDIATLTLACLTSDKTTSIVQHLGIDKELQSMSEVAKAKKSNNTYIFGGKSIYGTLIDAACERYKWTFDYVVWEISYTNLQLLLKDKVNSLYLTDEEKKNVHINNTSGIIDGNNMESVMEAIQEMDWK</sequence>
<dbReference type="EMBL" id="ADEF01000013">
    <property type="protein sequence ID" value="EFA98185.1"/>
    <property type="molecule type" value="Genomic_DNA"/>
</dbReference>
<gene>
    <name evidence="1" type="ORF">HMPREF9019_0964</name>
</gene>
<comment type="caution">
    <text evidence="1">The sequence shown here is derived from an EMBL/GenBank/DDBJ whole genome shotgun (WGS) entry which is preliminary data.</text>
</comment>
<accession>D1VXM5</accession>
<organism evidence="1 2">
    <name type="scientific">Hoylesella timonensis CRIS 5C-B1</name>
    <dbReference type="NCBI Taxonomy" id="679189"/>
    <lineage>
        <taxon>Bacteria</taxon>
        <taxon>Pseudomonadati</taxon>
        <taxon>Bacteroidota</taxon>
        <taxon>Bacteroidia</taxon>
        <taxon>Bacteroidales</taxon>
        <taxon>Prevotellaceae</taxon>
        <taxon>Hoylesella</taxon>
    </lineage>
</organism>
<proteinExistence type="predicted"/>
<keyword evidence="2" id="KW-1185">Reference proteome</keyword>
<dbReference type="eggNOG" id="ENOG5033WAV">
    <property type="taxonomic scope" value="Bacteria"/>
</dbReference>
<reference evidence="1 2" key="1">
    <citation type="submission" date="2009-12" db="EMBL/GenBank/DDBJ databases">
        <title>Genome Sequence of Prevotella timonensis CRIS 5C-B1.</title>
        <authorList>
            <person name="Durkin A.S."/>
            <person name="Madupu R."/>
            <person name="Torralba M."/>
            <person name="Methe B."/>
            <person name="Sutton G."/>
            <person name="Strausberg R.L."/>
            <person name="Nelson K.E."/>
        </authorList>
    </citation>
    <scope>NUCLEOTIDE SEQUENCE [LARGE SCALE GENOMIC DNA]</scope>
    <source>
        <strain evidence="1 2">CRIS 5C-B1</strain>
    </source>
</reference>
<protein>
    <submittedName>
        <fullName evidence="1">Uncharacterized protein</fullName>
    </submittedName>
</protein>
<dbReference type="AlphaFoldDB" id="D1VXM5"/>
<name>D1VXM5_9BACT</name>